<sequence>MMNRRDVMIAMAMAGAAAASPSVLANGKAASAHAHDWDWLIGNWDVWHRRLKERLANNNDWQEFNGKSVFWTTLNGLGNVDDNVVELPDGIYRGLSIRSFDPATEQWAIWWMDGRYPTRLDPPVLGRIEADTGTFIGKDTLRGKPVVVRFRWLDIHSKRPNWEQAFSPDDGKTWEVNWRNYFTRTSAKPTSLPRLDDAPRDFDFLVGSWRVSNRRLKQRLAGSTQWEEFDNTLTNWAVLGGFGNVADNTFNAPGGTFHGVSLRAYDRDSKQWLSWWMDSRNPSQISTPERGSFKDGVGTFIGDDVHEGKPVKVRAQWSRITPSSARWEQAWSADNGATWETNWVSELTRKA</sequence>
<dbReference type="InterPro" id="IPR006311">
    <property type="entry name" value="TAT_signal"/>
</dbReference>
<evidence type="ECO:0000313" key="2">
    <source>
        <dbReference type="EMBL" id="GFE83875.1"/>
    </source>
</evidence>
<dbReference type="AlphaFoldDB" id="A0A829YKN4"/>
<keyword evidence="3" id="KW-1185">Reference proteome</keyword>
<reference evidence="3" key="1">
    <citation type="submission" date="2020-01" db="EMBL/GenBank/DDBJ databases">
        <title>'Steroidobacter agaridevorans' sp. nov., agar-degrading bacteria isolated from rhizosphere soils.</title>
        <authorList>
            <person name="Ikenaga M."/>
            <person name="Kataoka M."/>
            <person name="Murouchi A."/>
            <person name="Katsuragi S."/>
            <person name="Sakai M."/>
        </authorList>
    </citation>
    <scope>NUCLEOTIDE SEQUENCE [LARGE SCALE GENOMIC DNA]</scope>
    <source>
        <strain evidence="3">YU21-B</strain>
    </source>
</reference>
<dbReference type="InterPro" id="IPR011473">
    <property type="entry name" value="DUF1579"/>
</dbReference>
<organism evidence="2 3">
    <name type="scientific">Steroidobacter agaridevorans</name>
    <dbReference type="NCBI Taxonomy" id="2695856"/>
    <lineage>
        <taxon>Bacteria</taxon>
        <taxon>Pseudomonadati</taxon>
        <taxon>Pseudomonadota</taxon>
        <taxon>Gammaproteobacteria</taxon>
        <taxon>Steroidobacterales</taxon>
        <taxon>Steroidobacteraceae</taxon>
        <taxon>Steroidobacter</taxon>
    </lineage>
</organism>
<dbReference type="Proteomes" id="UP000445000">
    <property type="component" value="Unassembled WGS sequence"/>
</dbReference>
<dbReference type="PROSITE" id="PS51318">
    <property type="entry name" value="TAT"/>
    <property type="match status" value="1"/>
</dbReference>
<accession>A0A829YKN4</accession>
<gene>
    <name evidence="2" type="ORF">GCM10011487_58750</name>
</gene>
<evidence type="ECO:0008006" key="4">
    <source>
        <dbReference type="Google" id="ProtNLM"/>
    </source>
</evidence>
<dbReference type="RefSeq" id="WP_202626978.1">
    <property type="nucleotide sequence ID" value="NZ_BLJN01000007.1"/>
</dbReference>
<dbReference type="Pfam" id="PF07617">
    <property type="entry name" value="DUF1579"/>
    <property type="match status" value="1"/>
</dbReference>
<protein>
    <recommendedName>
        <fullName evidence="4">DUF1579 domain-containing protein</fullName>
    </recommendedName>
</protein>
<dbReference type="EMBL" id="BLJN01000007">
    <property type="protein sequence ID" value="GFE83875.1"/>
    <property type="molecule type" value="Genomic_DNA"/>
</dbReference>
<proteinExistence type="predicted"/>
<feature type="chain" id="PRO_5032515275" description="DUF1579 domain-containing protein" evidence="1">
    <location>
        <begin position="26"/>
        <end position="351"/>
    </location>
</feature>
<comment type="caution">
    <text evidence="2">The sequence shown here is derived from an EMBL/GenBank/DDBJ whole genome shotgun (WGS) entry which is preliminary data.</text>
</comment>
<evidence type="ECO:0000313" key="3">
    <source>
        <dbReference type="Proteomes" id="UP000445000"/>
    </source>
</evidence>
<feature type="signal peptide" evidence="1">
    <location>
        <begin position="1"/>
        <end position="25"/>
    </location>
</feature>
<keyword evidence="1" id="KW-0732">Signal</keyword>
<name>A0A829YKN4_9GAMM</name>
<evidence type="ECO:0000256" key="1">
    <source>
        <dbReference type="SAM" id="SignalP"/>
    </source>
</evidence>